<dbReference type="Pfam" id="PF00117">
    <property type="entry name" value="GATase"/>
    <property type="match status" value="1"/>
</dbReference>
<evidence type="ECO:0000256" key="6">
    <source>
        <dbReference type="ARBA" id="ARBA00023102"/>
    </source>
</evidence>
<keyword evidence="7 10" id="KW-0456">Lyase</keyword>
<comment type="subunit">
    <text evidence="2 10">Heterodimer of HisH and HisF.</text>
</comment>
<evidence type="ECO:0000256" key="10">
    <source>
        <dbReference type="HAMAP-Rule" id="MF_00278"/>
    </source>
</evidence>
<evidence type="ECO:0000256" key="9">
    <source>
        <dbReference type="ARBA" id="ARBA00049534"/>
    </source>
</evidence>
<feature type="domain" description="Glutamine amidotransferase" evidence="12">
    <location>
        <begin position="7"/>
        <end position="204"/>
    </location>
</feature>
<evidence type="ECO:0000313" key="14">
    <source>
        <dbReference type="Proteomes" id="UP000033423"/>
    </source>
</evidence>
<dbReference type="AlphaFoldDB" id="A0A0F3GKZ2"/>
<dbReference type="PATRIC" id="fig|29290.4.peg.8545"/>
<dbReference type="GO" id="GO:0004359">
    <property type="term" value="F:glutaminase activity"/>
    <property type="evidence" value="ECO:0007669"/>
    <property type="project" value="UniProtKB-EC"/>
</dbReference>
<proteinExistence type="inferred from homology"/>
<dbReference type="InterPro" id="IPR029062">
    <property type="entry name" value="Class_I_gatase-like"/>
</dbReference>
<organism evidence="13 14">
    <name type="scientific">Candidatus Magnetobacterium bavaricum</name>
    <dbReference type="NCBI Taxonomy" id="29290"/>
    <lineage>
        <taxon>Bacteria</taxon>
        <taxon>Pseudomonadati</taxon>
        <taxon>Nitrospirota</taxon>
        <taxon>Thermodesulfovibrionia</taxon>
        <taxon>Thermodesulfovibrionales</taxon>
        <taxon>Candidatus Magnetobacteriaceae</taxon>
        <taxon>Candidatus Magnetobacterium</taxon>
    </lineage>
</organism>
<protein>
    <recommendedName>
        <fullName evidence="10">Imidazole glycerol phosphate synthase subunit HisH</fullName>
        <ecNumber evidence="10">4.3.2.10</ecNumber>
    </recommendedName>
    <alternativeName>
        <fullName evidence="10">IGP synthase glutaminase subunit</fullName>
        <ecNumber evidence="10">3.5.1.2</ecNumber>
    </alternativeName>
    <alternativeName>
        <fullName evidence="10">IGP synthase subunit HisH</fullName>
    </alternativeName>
    <alternativeName>
        <fullName evidence="10">ImGP synthase subunit HisH</fullName>
        <shortName evidence="10">IGPS subunit HisH</shortName>
    </alternativeName>
</protein>
<reference evidence="13 14" key="1">
    <citation type="submission" date="2015-02" db="EMBL/GenBank/DDBJ databases">
        <title>Single-cell genomics of uncultivated deep-branching MTB reveals a conserved set of magnetosome genes.</title>
        <authorList>
            <person name="Kolinko S."/>
            <person name="Richter M."/>
            <person name="Glockner F.O."/>
            <person name="Brachmann A."/>
            <person name="Schuler D."/>
        </authorList>
    </citation>
    <scope>NUCLEOTIDE SEQUENCE [LARGE SCALE GENOMIC DNA]</scope>
    <source>
        <strain evidence="13">TM-1</strain>
    </source>
</reference>
<keyword evidence="14" id="KW-1185">Reference proteome</keyword>
<dbReference type="UniPathway" id="UPA00031">
    <property type="reaction ID" value="UER00010"/>
</dbReference>
<dbReference type="EC" id="3.5.1.2" evidence="10"/>
<dbReference type="InterPro" id="IPR017926">
    <property type="entry name" value="GATASE"/>
</dbReference>
<dbReference type="GO" id="GO:0005737">
    <property type="term" value="C:cytoplasm"/>
    <property type="evidence" value="ECO:0007669"/>
    <property type="project" value="UniProtKB-SubCell"/>
</dbReference>
<evidence type="ECO:0000256" key="4">
    <source>
        <dbReference type="ARBA" id="ARBA00022801"/>
    </source>
</evidence>
<keyword evidence="3 10" id="KW-0028">Amino-acid biosynthesis</keyword>
<feature type="active site" description="Nucleophile" evidence="10 11">
    <location>
        <position position="82"/>
    </location>
</feature>
<feature type="active site" evidence="10 11">
    <location>
        <position position="189"/>
    </location>
</feature>
<evidence type="ECO:0000256" key="7">
    <source>
        <dbReference type="ARBA" id="ARBA00023239"/>
    </source>
</evidence>
<dbReference type="SUPFAM" id="SSF52317">
    <property type="entry name" value="Class I glutamine amidotransferase-like"/>
    <property type="match status" value="1"/>
</dbReference>
<dbReference type="GO" id="GO:0000107">
    <property type="term" value="F:imidazoleglycerol-phosphate synthase activity"/>
    <property type="evidence" value="ECO:0007669"/>
    <property type="project" value="UniProtKB-UniRule"/>
</dbReference>
<dbReference type="CDD" id="cd01748">
    <property type="entry name" value="GATase1_IGP_Synthase"/>
    <property type="match status" value="1"/>
</dbReference>
<evidence type="ECO:0000256" key="5">
    <source>
        <dbReference type="ARBA" id="ARBA00022962"/>
    </source>
</evidence>
<evidence type="ECO:0000256" key="2">
    <source>
        <dbReference type="ARBA" id="ARBA00011152"/>
    </source>
</evidence>
<evidence type="ECO:0000256" key="11">
    <source>
        <dbReference type="PIRSR" id="PIRSR000495-1"/>
    </source>
</evidence>
<dbReference type="GO" id="GO:0000105">
    <property type="term" value="P:L-histidine biosynthetic process"/>
    <property type="evidence" value="ECO:0007669"/>
    <property type="project" value="UniProtKB-UniRule"/>
</dbReference>
<comment type="catalytic activity">
    <reaction evidence="8 10">
        <text>5-[(5-phospho-1-deoxy-D-ribulos-1-ylimino)methylamino]-1-(5-phospho-beta-D-ribosyl)imidazole-4-carboxamide + L-glutamine = D-erythro-1-(imidazol-4-yl)glycerol 3-phosphate + 5-amino-1-(5-phospho-beta-D-ribosyl)imidazole-4-carboxamide + L-glutamate + H(+)</text>
        <dbReference type="Rhea" id="RHEA:24793"/>
        <dbReference type="ChEBI" id="CHEBI:15378"/>
        <dbReference type="ChEBI" id="CHEBI:29985"/>
        <dbReference type="ChEBI" id="CHEBI:58278"/>
        <dbReference type="ChEBI" id="CHEBI:58359"/>
        <dbReference type="ChEBI" id="CHEBI:58475"/>
        <dbReference type="ChEBI" id="CHEBI:58525"/>
        <dbReference type="EC" id="4.3.2.10"/>
    </reaction>
</comment>
<comment type="subcellular location">
    <subcellularLocation>
        <location evidence="10">Cytoplasm</location>
    </subcellularLocation>
</comment>
<feature type="active site" evidence="10 11">
    <location>
        <position position="191"/>
    </location>
</feature>
<evidence type="ECO:0000256" key="1">
    <source>
        <dbReference type="ARBA" id="ARBA00005091"/>
    </source>
</evidence>
<dbReference type="PROSITE" id="PS51273">
    <property type="entry name" value="GATASE_TYPE_1"/>
    <property type="match status" value="1"/>
</dbReference>
<dbReference type="PIRSF" id="PIRSF000495">
    <property type="entry name" value="Amidotransf_hisH"/>
    <property type="match status" value="1"/>
</dbReference>
<evidence type="ECO:0000259" key="12">
    <source>
        <dbReference type="Pfam" id="PF00117"/>
    </source>
</evidence>
<sequence>MKTRVGVVDYGRGNLHSIVKALEFIGAEVILTEDANFIMDMHLLVLPGVGAFSEGMKGLHERGLDEALYKFAESGRVLLGICLGSQMLMSGSNEFGYTSGLNLIDGNVLLIPPSHEHVPNVGWKQLNHVCADINLLPFSSLQKYVWAYFVHSYYCNPANKECVLATVKHGNNDLPAIVGKNNVFGFQFHPEKSGVGGLAMLSDFLSLA</sequence>
<dbReference type="Gene3D" id="3.40.50.880">
    <property type="match status" value="1"/>
</dbReference>
<keyword evidence="10" id="KW-0963">Cytoplasm</keyword>
<gene>
    <name evidence="10" type="primary">hisH</name>
    <name evidence="13" type="ORF">MBAV_006471</name>
</gene>
<dbReference type="NCBIfam" id="TIGR01855">
    <property type="entry name" value="IMP_synth_hisH"/>
    <property type="match status" value="1"/>
</dbReference>
<evidence type="ECO:0000256" key="3">
    <source>
        <dbReference type="ARBA" id="ARBA00022605"/>
    </source>
</evidence>
<dbReference type="Proteomes" id="UP000033423">
    <property type="component" value="Unassembled WGS sequence"/>
</dbReference>
<comment type="caution">
    <text evidence="13">The sequence shown here is derived from an EMBL/GenBank/DDBJ whole genome shotgun (WGS) entry which is preliminary data.</text>
</comment>
<comment type="pathway">
    <text evidence="1 10">Amino-acid biosynthesis; L-histidine biosynthesis; L-histidine from 5-phospho-alpha-D-ribose 1-diphosphate: step 5/9.</text>
</comment>
<keyword evidence="6 10" id="KW-0368">Histidine biosynthesis</keyword>
<keyword evidence="5 10" id="KW-0315">Glutamine amidotransferase</keyword>
<evidence type="ECO:0000256" key="8">
    <source>
        <dbReference type="ARBA" id="ARBA00047838"/>
    </source>
</evidence>
<name>A0A0F3GKZ2_9BACT</name>
<dbReference type="InterPro" id="IPR010139">
    <property type="entry name" value="Imidazole-glycPsynth_HisH"/>
</dbReference>
<dbReference type="EC" id="4.3.2.10" evidence="10"/>
<evidence type="ECO:0000313" key="13">
    <source>
        <dbReference type="EMBL" id="KJU81338.1"/>
    </source>
</evidence>
<keyword evidence="4 10" id="KW-0378">Hydrolase</keyword>
<dbReference type="GO" id="GO:0016829">
    <property type="term" value="F:lyase activity"/>
    <property type="evidence" value="ECO:0007669"/>
    <property type="project" value="UniProtKB-KW"/>
</dbReference>
<dbReference type="PANTHER" id="PTHR42701:SF1">
    <property type="entry name" value="IMIDAZOLE GLYCEROL PHOSPHATE SYNTHASE SUBUNIT HISH"/>
    <property type="match status" value="1"/>
</dbReference>
<comment type="catalytic activity">
    <reaction evidence="9 10">
        <text>L-glutamine + H2O = L-glutamate + NH4(+)</text>
        <dbReference type="Rhea" id="RHEA:15889"/>
        <dbReference type="ChEBI" id="CHEBI:15377"/>
        <dbReference type="ChEBI" id="CHEBI:28938"/>
        <dbReference type="ChEBI" id="CHEBI:29985"/>
        <dbReference type="ChEBI" id="CHEBI:58359"/>
        <dbReference type="EC" id="3.5.1.2"/>
    </reaction>
</comment>
<dbReference type="PANTHER" id="PTHR42701">
    <property type="entry name" value="IMIDAZOLE GLYCEROL PHOSPHATE SYNTHASE SUBUNIT HISH"/>
    <property type="match status" value="1"/>
</dbReference>
<dbReference type="EMBL" id="LACI01002732">
    <property type="protein sequence ID" value="KJU81338.1"/>
    <property type="molecule type" value="Genomic_DNA"/>
</dbReference>
<comment type="function">
    <text evidence="10">IGPS catalyzes the conversion of PRFAR and glutamine to IGP, AICAR and glutamate. The HisH subunit catalyzes the hydrolysis of glutamine to glutamate and ammonia as part of the synthesis of IGP and AICAR. The resulting ammonia molecule is channeled to the active site of HisF.</text>
</comment>
<accession>A0A0F3GKZ2</accession>
<dbReference type="HAMAP" id="MF_00278">
    <property type="entry name" value="HisH"/>
    <property type="match status" value="1"/>
</dbReference>